<name>A0AAN6DGX1_PICAN</name>
<evidence type="ECO:0000259" key="5">
    <source>
        <dbReference type="PROSITE" id="PS51072"/>
    </source>
</evidence>
<feature type="region of interest" description="Disordered" evidence="4">
    <location>
        <begin position="91"/>
        <end position="112"/>
    </location>
</feature>
<feature type="compositionally biased region" description="Acidic residues" evidence="4">
    <location>
        <begin position="93"/>
        <end position="107"/>
    </location>
</feature>
<dbReference type="PROSITE" id="PS51072">
    <property type="entry name" value="MHD"/>
    <property type="match status" value="1"/>
</dbReference>
<accession>A0AAN6DGX1</accession>
<dbReference type="RefSeq" id="XP_043061199.1">
    <property type="nucleotide sequence ID" value="XM_043202341.1"/>
</dbReference>
<organism evidence="6 7">
    <name type="scientific">Pichia angusta</name>
    <name type="common">Yeast</name>
    <name type="synonym">Hansenula polymorpha</name>
    <dbReference type="NCBI Taxonomy" id="870730"/>
    <lineage>
        <taxon>Eukaryota</taxon>
        <taxon>Fungi</taxon>
        <taxon>Dikarya</taxon>
        <taxon>Ascomycota</taxon>
        <taxon>Saccharomycotina</taxon>
        <taxon>Pichiomycetes</taxon>
        <taxon>Pichiales</taxon>
        <taxon>Pichiaceae</taxon>
        <taxon>Ogataea</taxon>
    </lineage>
</organism>
<dbReference type="Pfam" id="PF00928">
    <property type="entry name" value="Adap_comp_sub"/>
    <property type="match status" value="1"/>
</dbReference>
<evidence type="ECO:0000313" key="7">
    <source>
        <dbReference type="Proteomes" id="UP001196530"/>
    </source>
</evidence>
<evidence type="ECO:0000256" key="1">
    <source>
        <dbReference type="ARBA" id="ARBA00004308"/>
    </source>
</evidence>
<comment type="caution">
    <text evidence="6">The sequence shown here is derived from an EMBL/GenBank/DDBJ whole genome shotgun (WGS) entry which is preliminary data.</text>
</comment>
<dbReference type="InterPro" id="IPR011012">
    <property type="entry name" value="Longin-like_dom_sf"/>
</dbReference>
<keyword evidence="2" id="KW-0813">Transport</keyword>
<dbReference type="AlphaFoldDB" id="A0AAN6DGX1"/>
<evidence type="ECO:0000256" key="3">
    <source>
        <dbReference type="ARBA" id="ARBA00023136"/>
    </source>
</evidence>
<dbReference type="SUPFAM" id="SSF64356">
    <property type="entry name" value="SNARE-like"/>
    <property type="match status" value="1"/>
</dbReference>
<dbReference type="Proteomes" id="UP001196530">
    <property type="component" value="Unassembled WGS sequence"/>
</dbReference>
<dbReference type="Gene3D" id="3.30.450.60">
    <property type="match status" value="1"/>
</dbReference>
<evidence type="ECO:0000256" key="4">
    <source>
        <dbReference type="SAM" id="MobiDB-lite"/>
    </source>
</evidence>
<dbReference type="PANTHER" id="PTHR10529">
    <property type="entry name" value="AP COMPLEX SUBUNIT MU"/>
    <property type="match status" value="1"/>
</dbReference>
<dbReference type="EMBL" id="JAHLUX010000003">
    <property type="protein sequence ID" value="KAG7820485.1"/>
    <property type="molecule type" value="Genomic_DNA"/>
</dbReference>
<comment type="subcellular location">
    <subcellularLocation>
        <location evidence="1">Endomembrane system</location>
    </subcellularLocation>
</comment>
<proteinExistence type="predicted"/>
<dbReference type="GO" id="GO:0030117">
    <property type="term" value="C:membrane coat"/>
    <property type="evidence" value="ECO:0007669"/>
    <property type="project" value="UniProtKB-ARBA"/>
</dbReference>
<dbReference type="GeneID" id="66125973"/>
<evidence type="ECO:0000256" key="2">
    <source>
        <dbReference type="ARBA" id="ARBA00022448"/>
    </source>
</evidence>
<protein>
    <recommendedName>
        <fullName evidence="5">MHD domain-containing protein</fullName>
    </recommendedName>
</protein>
<feature type="domain" description="MHD" evidence="5">
    <location>
        <begin position="280"/>
        <end position="533"/>
    </location>
</feature>
<dbReference type="GO" id="GO:0012505">
    <property type="term" value="C:endomembrane system"/>
    <property type="evidence" value="ECO:0007669"/>
    <property type="project" value="UniProtKB-SubCell"/>
</dbReference>
<gene>
    <name evidence="6" type="ORF">KL928_001922</name>
</gene>
<keyword evidence="3" id="KW-0472">Membrane</keyword>
<dbReference type="InterPro" id="IPR028565">
    <property type="entry name" value="MHD"/>
</dbReference>
<dbReference type="Gene3D" id="2.60.40.1170">
    <property type="entry name" value="Mu homology domain, subdomain B"/>
    <property type="match status" value="2"/>
</dbReference>
<dbReference type="InterPro" id="IPR036168">
    <property type="entry name" value="AP2_Mu_C_sf"/>
</dbReference>
<dbReference type="SUPFAM" id="SSF49447">
    <property type="entry name" value="Second domain of Mu2 adaptin subunit (ap50) of ap2 adaptor"/>
    <property type="match status" value="1"/>
</dbReference>
<dbReference type="InterPro" id="IPR050431">
    <property type="entry name" value="Adaptor_comp_med_subunit"/>
</dbReference>
<reference evidence="6" key="1">
    <citation type="journal article" date="2021" name="G3 (Bethesda)">
        <title>Genomic diversity, chromosomal rearrangements, and interspecies hybridization in the ogataea polymorpha species complex.</title>
        <authorList>
            <person name="Hanson S.J."/>
            <person name="Cinneide E.O."/>
            <person name="Salzberg L.I."/>
            <person name="Wolfe K.H."/>
            <person name="McGowan J."/>
            <person name="Fitzpatrick D.A."/>
            <person name="Matlin K."/>
        </authorList>
    </citation>
    <scope>NUCLEOTIDE SEQUENCE</scope>
    <source>
        <strain evidence="6">61-244</strain>
    </source>
</reference>
<evidence type="ECO:0000313" key="6">
    <source>
        <dbReference type="EMBL" id="KAG7820485.1"/>
    </source>
</evidence>
<sequence>MGLIDCLFIADGRNLPIFEHIVSSPAPTFQYVKDRLNSMHKDGFEDSGSSISIFDHLEPVLDIDANWRVAWTKLDAVYVIVAGERFPEYTEVVSDDEDDEEEEDGDDAKEQKETVTISRTVNDLQYLQFLADFGAVVKAFLNGAVLNPAKIELNAHNLLLILQEMVDASFPYITDLNQLQELLPSNSILNKIISTTKQIQGTASNSINSLAQGSSLLHASSSASSLASNQFQKGILPVSCIYEKSGSETPWRKVNVKHTQNEMLVDLVEQISWIVPASKSPKPAYGASTYYSLGLSARKSKPVLATIDGTVYFNSSLSGVPTVQLVLNLNRHDLGVPSFHRCVDTGTWSRSPGVVQFIPPDDKFTLMKYKINLLETETPVNIWNYMGLVDVELVGGLGIERNEFEIKLQTKLLNTVKFIEDLKVEIHVPKDHTVRGLRITHGDLQSRNGVQGWVLDKMLPTGINCTFRGQLLRSGGDPSTFKPDYVTVSYSNKGSVPSLIKVDSMKIISGGSTNVKPYKGVKYMTQTNNIMLR</sequence>